<keyword evidence="5 11" id="KW-0808">Transferase</keyword>
<keyword evidence="4 11" id="KW-0285">Flavoprotein</keyword>
<protein>
    <recommendedName>
        <fullName evidence="3 11">FAD:protein FMN transferase</fullName>
        <ecNumber evidence="2 11">2.7.1.180</ecNumber>
    </recommendedName>
    <alternativeName>
        <fullName evidence="9 11">Flavin transferase</fullName>
    </alternativeName>
</protein>
<organism evidence="13 14">
    <name type="scientific">Romboutsia faecis</name>
    <dbReference type="NCBI Taxonomy" id="2764597"/>
    <lineage>
        <taxon>Bacteria</taxon>
        <taxon>Bacillati</taxon>
        <taxon>Bacillota</taxon>
        <taxon>Clostridia</taxon>
        <taxon>Peptostreptococcales</taxon>
        <taxon>Peptostreptococcaceae</taxon>
        <taxon>Romboutsia</taxon>
    </lineage>
</organism>
<evidence type="ECO:0000313" key="14">
    <source>
        <dbReference type="Proteomes" id="UP000609849"/>
    </source>
</evidence>
<dbReference type="Pfam" id="PF02424">
    <property type="entry name" value="ApbE"/>
    <property type="match status" value="1"/>
</dbReference>
<keyword evidence="12" id="KW-0812">Transmembrane</keyword>
<comment type="similarity">
    <text evidence="11">Belongs to the ApbE family.</text>
</comment>
<comment type="cofactor">
    <cofactor evidence="1">
        <name>Mg(2+)</name>
        <dbReference type="ChEBI" id="CHEBI:18420"/>
    </cofactor>
</comment>
<keyword evidence="6 11" id="KW-0479">Metal-binding</keyword>
<evidence type="ECO:0000313" key="13">
    <source>
        <dbReference type="EMBL" id="MBC5995645.1"/>
    </source>
</evidence>
<gene>
    <name evidence="13" type="ORF">H8923_02625</name>
</gene>
<keyword evidence="14" id="KW-1185">Reference proteome</keyword>
<keyword evidence="12" id="KW-0472">Membrane</keyword>
<evidence type="ECO:0000256" key="6">
    <source>
        <dbReference type="ARBA" id="ARBA00022723"/>
    </source>
</evidence>
<dbReference type="InterPro" id="IPR024932">
    <property type="entry name" value="ApbE"/>
</dbReference>
<dbReference type="RefSeq" id="WP_153925640.1">
    <property type="nucleotide sequence ID" value="NZ_JACRWE010000001.1"/>
</dbReference>
<dbReference type="GO" id="GO:0016740">
    <property type="term" value="F:transferase activity"/>
    <property type="evidence" value="ECO:0007669"/>
    <property type="project" value="UniProtKB-KW"/>
</dbReference>
<comment type="catalytic activity">
    <reaction evidence="10 11">
        <text>L-threonyl-[protein] + FAD = FMN-L-threonyl-[protein] + AMP + H(+)</text>
        <dbReference type="Rhea" id="RHEA:36847"/>
        <dbReference type="Rhea" id="RHEA-COMP:11060"/>
        <dbReference type="Rhea" id="RHEA-COMP:11061"/>
        <dbReference type="ChEBI" id="CHEBI:15378"/>
        <dbReference type="ChEBI" id="CHEBI:30013"/>
        <dbReference type="ChEBI" id="CHEBI:57692"/>
        <dbReference type="ChEBI" id="CHEBI:74257"/>
        <dbReference type="ChEBI" id="CHEBI:456215"/>
        <dbReference type="EC" id="2.7.1.180"/>
    </reaction>
</comment>
<evidence type="ECO:0000256" key="4">
    <source>
        <dbReference type="ARBA" id="ARBA00022630"/>
    </source>
</evidence>
<proteinExistence type="inferred from homology"/>
<dbReference type="EMBL" id="JACRWE010000001">
    <property type="protein sequence ID" value="MBC5995645.1"/>
    <property type="molecule type" value="Genomic_DNA"/>
</dbReference>
<dbReference type="PANTHER" id="PTHR30040:SF2">
    <property type="entry name" value="FAD:PROTEIN FMN TRANSFERASE"/>
    <property type="match status" value="1"/>
</dbReference>
<evidence type="ECO:0000256" key="3">
    <source>
        <dbReference type="ARBA" id="ARBA00016337"/>
    </source>
</evidence>
<reference evidence="13 14" key="1">
    <citation type="submission" date="2020-08" db="EMBL/GenBank/DDBJ databases">
        <authorList>
            <person name="Liu C."/>
            <person name="Sun Q."/>
        </authorList>
    </citation>
    <scope>NUCLEOTIDE SEQUENCE [LARGE SCALE GENOMIC DNA]</scope>
    <source>
        <strain evidence="13 14">NSJ-18</strain>
    </source>
</reference>
<dbReference type="PIRSF" id="PIRSF006268">
    <property type="entry name" value="ApbE"/>
    <property type="match status" value="1"/>
</dbReference>
<evidence type="ECO:0000256" key="11">
    <source>
        <dbReference type="PIRNR" id="PIRNR006268"/>
    </source>
</evidence>
<evidence type="ECO:0000256" key="10">
    <source>
        <dbReference type="ARBA" id="ARBA00048540"/>
    </source>
</evidence>
<comment type="caution">
    <text evidence="13">The sequence shown here is derived from an EMBL/GenBank/DDBJ whole genome shotgun (WGS) entry which is preliminary data.</text>
</comment>
<dbReference type="SUPFAM" id="SSF143631">
    <property type="entry name" value="ApbE-like"/>
    <property type="match status" value="1"/>
</dbReference>
<keyword evidence="8 11" id="KW-0460">Magnesium</keyword>
<feature type="transmembrane region" description="Helical" evidence="12">
    <location>
        <begin position="7"/>
        <end position="24"/>
    </location>
</feature>
<dbReference type="PANTHER" id="PTHR30040">
    <property type="entry name" value="THIAMINE BIOSYNTHESIS LIPOPROTEIN APBE"/>
    <property type="match status" value="1"/>
</dbReference>
<dbReference type="Proteomes" id="UP000609849">
    <property type="component" value="Unassembled WGS sequence"/>
</dbReference>
<keyword evidence="7 11" id="KW-0274">FAD</keyword>
<evidence type="ECO:0000256" key="9">
    <source>
        <dbReference type="ARBA" id="ARBA00031306"/>
    </source>
</evidence>
<evidence type="ECO:0000256" key="5">
    <source>
        <dbReference type="ARBA" id="ARBA00022679"/>
    </source>
</evidence>
<dbReference type="EC" id="2.7.1.180" evidence="2 11"/>
<dbReference type="InterPro" id="IPR003374">
    <property type="entry name" value="ApbE-like_sf"/>
</dbReference>
<accession>A0ABR7JLF0</accession>
<evidence type="ECO:0000256" key="7">
    <source>
        <dbReference type="ARBA" id="ARBA00022827"/>
    </source>
</evidence>
<keyword evidence="12" id="KW-1133">Transmembrane helix</keyword>
<evidence type="ECO:0000256" key="12">
    <source>
        <dbReference type="SAM" id="Phobius"/>
    </source>
</evidence>
<evidence type="ECO:0000256" key="1">
    <source>
        <dbReference type="ARBA" id="ARBA00001946"/>
    </source>
</evidence>
<evidence type="ECO:0000256" key="8">
    <source>
        <dbReference type="ARBA" id="ARBA00022842"/>
    </source>
</evidence>
<sequence>MKRKKTLLISTAIVFVITFLLYNSSNTKNKYSREYYYLGTINEVTILGINKSKSEKLLNHCDEILKDIENKMSDTIPGSDVSKINNNAGSNFVNVSDDTFFVIKEAIRYSNLSDGNFDITIGPISDLWGIGTKNSNVPSVEEIQNILDLVDYKNIILDESNKSIKLNKSNMRIDLGAIAKGYAADIIVDYLKANNVKSAIVNLGGNIYTLGSKNHKDPFTVGIQDPTLPRGNSIGNIKTTNKSVVTSGIYERYIQKGNKIYHHILNPYSGYPFENELSSVTIISNKSIICDALSTSVFGLGLEKGFDLIESLDNVDAILITKNKEIYLTSNIKNKFNLTDNSFKIINKDIILK</sequence>
<evidence type="ECO:0000256" key="2">
    <source>
        <dbReference type="ARBA" id="ARBA00011955"/>
    </source>
</evidence>
<dbReference type="Gene3D" id="3.10.520.10">
    <property type="entry name" value="ApbE-like domains"/>
    <property type="match status" value="1"/>
</dbReference>
<name>A0ABR7JLF0_9FIRM</name>